<evidence type="ECO:0000256" key="1">
    <source>
        <dbReference type="SAM" id="MobiDB-lite"/>
    </source>
</evidence>
<organism evidence="2 3">
    <name type="scientific">Anas platyrhynchos</name>
    <name type="common">Mallard</name>
    <name type="synonym">Anas boschas</name>
    <dbReference type="NCBI Taxonomy" id="8839"/>
    <lineage>
        <taxon>Eukaryota</taxon>
        <taxon>Metazoa</taxon>
        <taxon>Chordata</taxon>
        <taxon>Craniata</taxon>
        <taxon>Vertebrata</taxon>
        <taxon>Euteleostomi</taxon>
        <taxon>Archelosauria</taxon>
        <taxon>Archosauria</taxon>
        <taxon>Dinosauria</taxon>
        <taxon>Saurischia</taxon>
        <taxon>Theropoda</taxon>
        <taxon>Coelurosauria</taxon>
        <taxon>Aves</taxon>
        <taxon>Neognathae</taxon>
        <taxon>Galloanserae</taxon>
        <taxon>Anseriformes</taxon>
        <taxon>Anatidae</taxon>
        <taxon>Anatinae</taxon>
        <taxon>Anas</taxon>
    </lineage>
</organism>
<reference evidence="3" key="1">
    <citation type="journal article" date="2013" name="Nat. Genet.">
        <title>The duck genome and transcriptome provide insight into an avian influenza virus reservoir species.</title>
        <authorList>
            <person name="Huang Y."/>
            <person name="Li Y."/>
            <person name="Burt D.W."/>
            <person name="Chen H."/>
            <person name="Zhang Y."/>
            <person name="Qian W."/>
            <person name="Kim H."/>
            <person name="Gan S."/>
            <person name="Zhao Y."/>
            <person name="Li J."/>
            <person name="Yi K."/>
            <person name="Feng H."/>
            <person name="Zhu P."/>
            <person name="Li B."/>
            <person name="Liu Q."/>
            <person name="Fairley S."/>
            <person name="Magor K.E."/>
            <person name="Du Z."/>
            <person name="Hu X."/>
            <person name="Goodman L."/>
            <person name="Tafer H."/>
            <person name="Vignal A."/>
            <person name="Lee T."/>
            <person name="Kim K.W."/>
            <person name="Sheng Z."/>
            <person name="An Y."/>
            <person name="Searle S."/>
            <person name="Herrero J."/>
            <person name="Groenen M.A."/>
            <person name="Crooijmans R.P."/>
            <person name="Faraut T."/>
            <person name="Cai Q."/>
            <person name="Webster R.G."/>
            <person name="Aldridge J.R."/>
            <person name="Warren W.C."/>
            <person name="Bartschat S."/>
            <person name="Kehr S."/>
            <person name="Marz M."/>
            <person name="Stadler P.F."/>
            <person name="Smith J."/>
            <person name="Kraus R.H."/>
            <person name="Zhao Y."/>
            <person name="Ren L."/>
            <person name="Fei J."/>
            <person name="Morisson M."/>
            <person name="Kaiser P."/>
            <person name="Griffin D.K."/>
            <person name="Rao M."/>
            <person name="Pitel F."/>
            <person name="Wang J."/>
            <person name="Li N."/>
        </authorList>
    </citation>
    <scope>NUCLEOTIDE SEQUENCE [LARGE SCALE GENOMIC DNA]</scope>
</reference>
<feature type="compositionally biased region" description="Basic and acidic residues" evidence="1">
    <location>
        <begin position="8"/>
        <end position="34"/>
    </location>
</feature>
<proteinExistence type="predicted"/>
<sequence length="182" mass="19968">MSPAPTRASEEADDNKQHEVQGDCTKMGKEGKKDGFAGMEMACKTVKLIKEGKRRQTSCALGRRGRPSPIEAYRSSVKALSQQPTLGSCFLSPIRSPRKELKVPGHATSLQSAAGAPCGCRQTPQEDVFSQHTSALMVLFQSTAIKYVLPQHCFIHRANLLWKELQEHPNADCDQNEPFTAG</sequence>
<dbReference type="EMBL" id="KB742406">
    <property type="protein sequence ID" value="EOB08928.1"/>
    <property type="molecule type" value="Genomic_DNA"/>
</dbReference>
<feature type="region of interest" description="Disordered" evidence="1">
    <location>
        <begin position="1"/>
        <end position="34"/>
    </location>
</feature>
<dbReference type="Proteomes" id="UP000296049">
    <property type="component" value="Unassembled WGS sequence"/>
</dbReference>
<evidence type="ECO:0000313" key="2">
    <source>
        <dbReference type="EMBL" id="EOB08928.1"/>
    </source>
</evidence>
<name>R0M890_ANAPL</name>
<dbReference type="AlphaFoldDB" id="R0M890"/>
<keyword evidence="3" id="KW-1185">Reference proteome</keyword>
<protein>
    <submittedName>
        <fullName evidence="2">Uncharacterized protein</fullName>
    </submittedName>
</protein>
<gene>
    <name evidence="2" type="ORF">Anapl_07405</name>
</gene>
<evidence type="ECO:0000313" key="3">
    <source>
        <dbReference type="Proteomes" id="UP000296049"/>
    </source>
</evidence>
<accession>R0M890</accession>